<organism evidence="2 3">
    <name type="scientific">Jaculus jaculus</name>
    <name type="common">Lesser Egyptian jerboa</name>
    <dbReference type="NCBI Taxonomy" id="51337"/>
    <lineage>
        <taxon>Eukaryota</taxon>
        <taxon>Metazoa</taxon>
        <taxon>Chordata</taxon>
        <taxon>Craniata</taxon>
        <taxon>Vertebrata</taxon>
        <taxon>Euteleostomi</taxon>
        <taxon>Mammalia</taxon>
        <taxon>Eutheria</taxon>
        <taxon>Euarchontoglires</taxon>
        <taxon>Glires</taxon>
        <taxon>Rodentia</taxon>
        <taxon>Myomorpha</taxon>
        <taxon>Dipodoidea</taxon>
        <taxon>Dipodidae</taxon>
        <taxon>Dipodinae</taxon>
        <taxon>Jaculus</taxon>
    </lineage>
</organism>
<proteinExistence type="predicted"/>
<name>A0A8C5P3C4_JACJA</name>
<dbReference type="PANTHER" id="PTHR15964">
    <property type="entry name" value="APOLIPOPROTEIN B48 RECEPTOR"/>
    <property type="match status" value="1"/>
</dbReference>
<dbReference type="GO" id="GO:0030229">
    <property type="term" value="F:very-low-density lipoprotein particle receptor activity"/>
    <property type="evidence" value="ECO:0007669"/>
    <property type="project" value="TreeGrafter"/>
</dbReference>
<feature type="compositionally biased region" description="Low complexity" evidence="1">
    <location>
        <begin position="61"/>
        <end position="74"/>
    </location>
</feature>
<feature type="compositionally biased region" description="Acidic residues" evidence="1">
    <location>
        <begin position="1"/>
        <end position="10"/>
    </location>
</feature>
<evidence type="ECO:0000313" key="3">
    <source>
        <dbReference type="Proteomes" id="UP000694385"/>
    </source>
</evidence>
<dbReference type="AlphaFoldDB" id="A0A8C5P3C4"/>
<sequence length="141" mass="15176">IQETDPEGLEDIPGQERQPTPQIPAEVLLGPSETAERAGNAPGDAHSSWSEALLPGSLLDVSAPRSRVLLSRSSSQRRRSRPSFHRTPVPEQQSNSPSPQPQEELSAPEQSLLQPEEVPEPSTPRPGGTPVPARRRPPGHG</sequence>
<gene>
    <name evidence="2" type="primary">Apobr</name>
</gene>
<dbReference type="GO" id="GO:0006869">
    <property type="term" value="P:lipid transport"/>
    <property type="evidence" value="ECO:0007669"/>
    <property type="project" value="InterPro"/>
</dbReference>
<evidence type="ECO:0000256" key="1">
    <source>
        <dbReference type="SAM" id="MobiDB-lite"/>
    </source>
</evidence>
<feature type="compositionally biased region" description="Basic residues" evidence="1">
    <location>
        <begin position="75"/>
        <end position="84"/>
    </location>
</feature>
<evidence type="ECO:0000313" key="2">
    <source>
        <dbReference type="Ensembl" id="ENSJJAP00000019967.1"/>
    </source>
</evidence>
<dbReference type="PANTHER" id="PTHR15964:SF0">
    <property type="entry name" value="APOLIPOPROTEIN B RECEPTOR"/>
    <property type="match status" value="1"/>
</dbReference>
<feature type="region of interest" description="Disordered" evidence="1">
    <location>
        <begin position="1"/>
        <end position="141"/>
    </location>
</feature>
<keyword evidence="3" id="KW-1185">Reference proteome</keyword>
<dbReference type="Proteomes" id="UP000694385">
    <property type="component" value="Unassembled WGS sequence"/>
</dbReference>
<protein>
    <submittedName>
        <fullName evidence="2">Uncharacterized protein</fullName>
    </submittedName>
</protein>
<dbReference type="Ensembl" id="ENSJJAT00000026508.1">
    <property type="protein sequence ID" value="ENSJJAP00000019967.1"/>
    <property type="gene ID" value="ENSJJAG00000020781.1"/>
</dbReference>
<reference evidence="2" key="1">
    <citation type="submission" date="2025-08" db="UniProtKB">
        <authorList>
            <consortium name="Ensembl"/>
        </authorList>
    </citation>
    <scope>IDENTIFICATION</scope>
</reference>
<dbReference type="GO" id="GO:0016020">
    <property type="term" value="C:membrane"/>
    <property type="evidence" value="ECO:0007669"/>
    <property type="project" value="TreeGrafter"/>
</dbReference>
<accession>A0A8C5P3C4</accession>
<reference evidence="2" key="2">
    <citation type="submission" date="2025-09" db="UniProtKB">
        <authorList>
            <consortium name="Ensembl"/>
        </authorList>
    </citation>
    <scope>IDENTIFICATION</scope>
</reference>
<dbReference type="GO" id="GO:0006641">
    <property type="term" value="P:triglyceride metabolic process"/>
    <property type="evidence" value="ECO:0007669"/>
    <property type="project" value="TreeGrafter"/>
</dbReference>
<dbReference type="GeneTree" id="ENSGT00530000065031"/>
<feature type="compositionally biased region" description="Low complexity" evidence="1">
    <location>
        <begin position="90"/>
        <end position="111"/>
    </location>
</feature>
<dbReference type="InterPro" id="IPR026158">
    <property type="entry name" value="ApolipoprotB_rcpt"/>
</dbReference>